<evidence type="ECO:0000259" key="3">
    <source>
        <dbReference type="PROSITE" id="PS51186"/>
    </source>
</evidence>
<dbReference type="Gene3D" id="3.40.630.30">
    <property type="match status" value="1"/>
</dbReference>
<evidence type="ECO:0000256" key="1">
    <source>
        <dbReference type="ARBA" id="ARBA00022679"/>
    </source>
</evidence>
<dbReference type="InterPro" id="IPR050832">
    <property type="entry name" value="Bact_Acetyltransf"/>
</dbReference>
<evidence type="ECO:0000313" key="5">
    <source>
        <dbReference type="Proteomes" id="UP000295083"/>
    </source>
</evidence>
<feature type="domain" description="N-acetyltransferase" evidence="3">
    <location>
        <begin position="3"/>
        <end position="170"/>
    </location>
</feature>
<keyword evidence="2" id="KW-0012">Acyltransferase</keyword>
<proteinExistence type="predicted"/>
<keyword evidence="5" id="KW-1185">Reference proteome</keyword>
<comment type="caution">
    <text evidence="4">The sequence shown here is derived from an EMBL/GenBank/DDBJ whole genome shotgun (WGS) entry which is preliminary data.</text>
</comment>
<dbReference type="InterPro" id="IPR016181">
    <property type="entry name" value="Acyl_CoA_acyltransferase"/>
</dbReference>
<dbReference type="PROSITE" id="PS51186">
    <property type="entry name" value="GNAT"/>
    <property type="match status" value="1"/>
</dbReference>
<evidence type="ECO:0000313" key="4">
    <source>
        <dbReference type="EMBL" id="TDZ32450.1"/>
    </source>
</evidence>
<evidence type="ECO:0000256" key="2">
    <source>
        <dbReference type="ARBA" id="ARBA00023315"/>
    </source>
</evidence>
<dbReference type="Proteomes" id="UP000295083">
    <property type="component" value="Unassembled WGS sequence"/>
</dbReference>
<organism evidence="4 5">
    <name type="scientific">Colletotrichum spinosum</name>
    <dbReference type="NCBI Taxonomy" id="1347390"/>
    <lineage>
        <taxon>Eukaryota</taxon>
        <taxon>Fungi</taxon>
        <taxon>Dikarya</taxon>
        <taxon>Ascomycota</taxon>
        <taxon>Pezizomycotina</taxon>
        <taxon>Sordariomycetes</taxon>
        <taxon>Hypocreomycetidae</taxon>
        <taxon>Glomerellales</taxon>
        <taxon>Glomerellaceae</taxon>
        <taxon>Colletotrichum</taxon>
        <taxon>Colletotrichum orbiculare species complex</taxon>
    </lineage>
</organism>
<dbReference type="SUPFAM" id="SSF55729">
    <property type="entry name" value="Acyl-CoA N-acyltransferases (Nat)"/>
    <property type="match status" value="1"/>
</dbReference>
<dbReference type="InterPro" id="IPR000182">
    <property type="entry name" value="GNAT_dom"/>
</dbReference>
<dbReference type="GO" id="GO:0016747">
    <property type="term" value="F:acyltransferase activity, transferring groups other than amino-acyl groups"/>
    <property type="evidence" value="ECO:0007669"/>
    <property type="project" value="InterPro"/>
</dbReference>
<accession>A0A4R8Q5P6</accession>
<gene>
    <name evidence="4" type="primary">NAT8</name>
    <name evidence="4" type="ORF">C8035_v012263</name>
</gene>
<dbReference type="AlphaFoldDB" id="A0A4R8Q5P6"/>
<protein>
    <submittedName>
        <fullName evidence="4">N-acetyltransferase 8</fullName>
    </submittedName>
</protein>
<dbReference type="PANTHER" id="PTHR43877">
    <property type="entry name" value="AMINOALKYLPHOSPHONATE N-ACETYLTRANSFERASE-RELATED-RELATED"/>
    <property type="match status" value="1"/>
</dbReference>
<sequence>MKISTNTATHEDIPSVAAFLSFARADMFPKLDPEWHRQKNATELAAFAQTYLDTPDAFFLVAHDAGRKLIATIAYLPYDDRFPELRLGREGVVEVARLYVDAAFRRAGLASNLVSLLEQRAREAGVRTLYLHTHPFLDGAIGFWERQGFVKLKVDDDPVWQTTHMSKRIAPHDAAVV</sequence>
<keyword evidence="1 4" id="KW-0808">Transferase</keyword>
<reference evidence="4 5" key="1">
    <citation type="submission" date="2018-11" db="EMBL/GenBank/DDBJ databases">
        <title>Genome sequence and assembly of Colletotrichum spinosum.</title>
        <authorList>
            <person name="Gan P."/>
            <person name="Shirasu K."/>
        </authorList>
    </citation>
    <scope>NUCLEOTIDE SEQUENCE [LARGE SCALE GENOMIC DNA]</scope>
    <source>
        <strain evidence="4 5">CBS 515.97</strain>
    </source>
</reference>
<dbReference type="PANTHER" id="PTHR43877:SF2">
    <property type="entry name" value="AMINOALKYLPHOSPHONATE N-ACETYLTRANSFERASE-RELATED"/>
    <property type="match status" value="1"/>
</dbReference>
<dbReference type="EMBL" id="QAPG01000079">
    <property type="protein sequence ID" value="TDZ32450.1"/>
    <property type="molecule type" value="Genomic_DNA"/>
</dbReference>
<dbReference type="Pfam" id="PF00583">
    <property type="entry name" value="Acetyltransf_1"/>
    <property type="match status" value="1"/>
</dbReference>
<name>A0A4R8Q5P6_9PEZI</name>
<dbReference type="CDD" id="cd04301">
    <property type="entry name" value="NAT_SF"/>
    <property type="match status" value="1"/>
</dbReference>